<keyword evidence="2" id="KW-0689">Ribosomal protein</keyword>
<dbReference type="GO" id="GO:0006412">
    <property type="term" value="P:translation"/>
    <property type="evidence" value="ECO:0007669"/>
    <property type="project" value="InterPro"/>
</dbReference>
<protein>
    <recommendedName>
        <fullName evidence="5">50S ribosomal protein L32</fullName>
    </recommendedName>
</protein>
<dbReference type="HAMAP" id="MF_00340">
    <property type="entry name" value="Ribosomal_bL32"/>
    <property type="match status" value="1"/>
</dbReference>
<dbReference type="InterPro" id="IPR002677">
    <property type="entry name" value="Ribosomal_bL32"/>
</dbReference>
<keyword evidence="3" id="KW-0687">Ribonucleoprotein</keyword>
<dbReference type="GO" id="GO:0003735">
    <property type="term" value="F:structural constituent of ribosome"/>
    <property type="evidence" value="ECO:0007669"/>
    <property type="project" value="InterPro"/>
</dbReference>
<evidence type="ECO:0000256" key="1">
    <source>
        <dbReference type="ARBA" id="ARBA00008560"/>
    </source>
</evidence>
<comment type="similarity">
    <text evidence="1">Belongs to the bacterial ribosomal protein bL32 family.</text>
</comment>
<gene>
    <name evidence="4" type="ORF">LCGC14_0162850</name>
</gene>
<reference evidence="4" key="1">
    <citation type="journal article" date="2015" name="Nature">
        <title>Complex archaea that bridge the gap between prokaryotes and eukaryotes.</title>
        <authorList>
            <person name="Spang A."/>
            <person name="Saw J.H."/>
            <person name="Jorgensen S.L."/>
            <person name="Zaremba-Niedzwiedzka K."/>
            <person name="Martijn J."/>
            <person name="Lind A.E."/>
            <person name="van Eijk R."/>
            <person name="Schleper C."/>
            <person name="Guy L."/>
            <person name="Ettema T.J."/>
        </authorList>
    </citation>
    <scope>NUCLEOTIDE SEQUENCE</scope>
</reference>
<dbReference type="Pfam" id="PF01783">
    <property type="entry name" value="Ribosomal_L32p"/>
    <property type="match status" value="1"/>
</dbReference>
<comment type="caution">
    <text evidence="4">The sequence shown here is derived from an EMBL/GenBank/DDBJ whole genome shotgun (WGS) entry which is preliminary data.</text>
</comment>
<evidence type="ECO:0000313" key="4">
    <source>
        <dbReference type="EMBL" id="KKN97034.1"/>
    </source>
</evidence>
<dbReference type="PANTHER" id="PTHR35534:SF1">
    <property type="entry name" value="LARGE RIBOSOMAL SUBUNIT PROTEIN BL32"/>
    <property type="match status" value="1"/>
</dbReference>
<dbReference type="InterPro" id="IPR011332">
    <property type="entry name" value="Ribosomal_zn-bd"/>
</dbReference>
<name>A0A0F9UZ68_9ZZZZ</name>
<evidence type="ECO:0000256" key="3">
    <source>
        <dbReference type="ARBA" id="ARBA00023274"/>
    </source>
</evidence>
<dbReference type="AlphaFoldDB" id="A0A0F9UZ68"/>
<proteinExistence type="inferred from homology"/>
<dbReference type="SUPFAM" id="SSF57829">
    <property type="entry name" value="Zn-binding ribosomal proteins"/>
    <property type="match status" value="1"/>
</dbReference>
<dbReference type="NCBIfam" id="TIGR01031">
    <property type="entry name" value="rpmF_bact"/>
    <property type="match status" value="1"/>
</dbReference>
<dbReference type="EMBL" id="LAZR01000061">
    <property type="protein sequence ID" value="KKN97034.1"/>
    <property type="molecule type" value="Genomic_DNA"/>
</dbReference>
<dbReference type="PANTHER" id="PTHR35534">
    <property type="entry name" value="50S RIBOSOMAL PROTEIN L32"/>
    <property type="match status" value="1"/>
</dbReference>
<organism evidence="4">
    <name type="scientific">marine sediment metagenome</name>
    <dbReference type="NCBI Taxonomy" id="412755"/>
    <lineage>
        <taxon>unclassified sequences</taxon>
        <taxon>metagenomes</taxon>
        <taxon>ecological metagenomes</taxon>
    </lineage>
</organism>
<accession>A0A0F9UZ68</accession>
<evidence type="ECO:0000256" key="2">
    <source>
        <dbReference type="ARBA" id="ARBA00022980"/>
    </source>
</evidence>
<sequence length="60" mass="6914">MLPKRRQSRARTRIRRSHHAMRPINYADCPRCNSPKLPHAACENCGYVRPGLSLKVEKEG</sequence>
<evidence type="ECO:0008006" key="5">
    <source>
        <dbReference type="Google" id="ProtNLM"/>
    </source>
</evidence>
<dbReference type="InterPro" id="IPR044957">
    <property type="entry name" value="Ribosomal_bL32_bact"/>
</dbReference>
<dbReference type="GO" id="GO:0015934">
    <property type="term" value="C:large ribosomal subunit"/>
    <property type="evidence" value="ECO:0007669"/>
    <property type="project" value="InterPro"/>
</dbReference>